<sequence length="470" mass="49901">MATARADTGIGLTLTLTLGLFAALVTMGAAMAGAPVLAVGLPIALALAAAIVVRPEAGMLVLVFISYLDGLSDMVFRASPVSGFKIFTALTLLSIVLNAHRMRPHLRAAARSPIAQLTLAFLMVWALAILFADSRSQAIAWGGRLFTIALLVFVLLLTIRTERIVALAIGCLALSTLISGVVLILDTLLHTTLVSTTEAATTARTSGGFDRSSGASQANPTTAATMLLTGTIIALVHAIESPRLRGFFTAAAAIGTLAVVLSFARSAALVYAIVMIAIAARYGRSRYFGPAAVLAVIFAIAMLPFVPEQYWNRLGTIFGGGGADWTLGRRLTYNVIGLELLWQNPILGIGPGNFFEAFTDPAYRYLPGRTLAGRQLHNMYLSVAVEYGLLGFGIFAALIITAFRLTKQVIQAPASADLQALAVALRFGMAAYFLTCLFLPNEYNKYTWLLPALSGALFIVNRARVVTVNT</sequence>
<evidence type="ECO:0000313" key="7">
    <source>
        <dbReference type="EMBL" id="CUH74953.1"/>
    </source>
</evidence>
<comment type="subcellular location">
    <subcellularLocation>
        <location evidence="1">Membrane</location>
        <topology evidence="1">Multi-pass membrane protein</topology>
    </subcellularLocation>
</comment>
<feature type="transmembrane region" description="Helical" evidence="5">
    <location>
        <begin position="138"/>
        <end position="157"/>
    </location>
</feature>
<feature type="transmembrane region" description="Helical" evidence="5">
    <location>
        <begin position="84"/>
        <end position="102"/>
    </location>
</feature>
<dbReference type="EMBL" id="CYSE01000001">
    <property type="protein sequence ID" value="CUH74953.1"/>
    <property type="molecule type" value="Genomic_DNA"/>
</dbReference>
<gene>
    <name evidence="7" type="ORF">TRN7648_00168</name>
</gene>
<dbReference type="Pfam" id="PF04932">
    <property type="entry name" value="Wzy_C"/>
    <property type="match status" value="1"/>
</dbReference>
<evidence type="ECO:0000259" key="6">
    <source>
        <dbReference type="Pfam" id="PF04932"/>
    </source>
</evidence>
<keyword evidence="4 5" id="KW-0472">Membrane</keyword>
<feature type="transmembrane region" description="Helical" evidence="5">
    <location>
        <begin position="114"/>
        <end position="132"/>
    </location>
</feature>
<proteinExistence type="predicted"/>
<dbReference type="InterPro" id="IPR051533">
    <property type="entry name" value="WaaL-like"/>
</dbReference>
<keyword evidence="8" id="KW-1185">Reference proteome</keyword>
<dbReference type="PANTHER" id="PTHR37422:SF21">
    <property type="entry name" value="EXOQ-LIKE PROTEIN"/>
    <property type="match status" value="1"/>
</dbReference>
<evidence type="ECO:0000256" key="4">
    <source>
        <dbReference type="ARBA" id="ARBA00023136"/>
    </source>
</evidence>
<evidence type="ECO:0000256" key="3">
    <source>
        <dbReference type="ARBA" id="ARBA00022989"/>
    </source>
</evidence>
<dbReference type="PANTHER" id="PTHR37422">
    <property type="entry name" value="TEICHURONIC ACID BIOSYNTHESIS PROTEIN TUAE"/>
    <property type="match status" value="1"/>
</dbReference>
<dbReference type="GO" id="GO:0016874">
    <property type="term" value="F:ligase activity"/>
    <property type="evidence" value="ECO:0007669"/>
    <property type="project" value="UniProtKB-KW"/>
</dbReference>
<feature type="transmembrane region" description="Helical" evidence="5">
    <location>
        <begin position="387"/>
        <end position="406"/>
    </location>
</feature>
<evidence type="ECO:0000313" key="8">
    <source>
        <dbReference type="Proteomes" id="UP000054935"/>
    </source>
</evidence>
<organism evidence="7 8">
    <name type="scientific">Tropicibacter naphthalenivorans</name>
    <dbReference type="NCBI Taxonomy" id="441103"/>
    <lineage>
        <taxon>Bacteria</taxon>
        <taxon>Pseudomonadati</taxon>
        <taxon>Pseudomonadota</taxon>
        <taxon>Alphaproteobacteria</taxon>
        <taxon>Rhodobacterales</taxon>
        <taxon>Roseobacteraceae</taxon>
        <taxon>Tropicibacter</taxon>
    </lineage>
</organism>
<keyword evidence="2 5" id="KW-0812">Transmembrane</keyword>
<dbReference type="OrthoDB" id="871774at2"/>
<evidence type="ECO:0000256" key="1">
    <source>
        <dbReference type="ARBA" id="ARBA00004141"/>
    </source>
</evidence>
<dbReference type="GO" id="GO:0016020">
    <property type="term" value="C:membrane"/>
    <property type="evidence" value="ECO:0007669"/>
    <property type="project" value="UniProtKB-SubCell"/>
</dbReference>
<evidence type="ECO:0000256" key="5">
    <source>
        <dbReference type="SAM" id="Phobius"/>
    </source>
</evidence>
<feature type="transmembrane region" description="Helical" evidence="5">
    <location>
        <begin position="12"/>
        <end position="30"/>
    </location>
</feature>
<keyword evidence="3 5" id="KW-1133">Transmembrane helix</keyword>
<feature type="transmembrane region" description="Helical" evidence="5">
    <location>
        <begin position="164"/>
        <end position="185"/>
    </location>
</feature>
<dbReference type="STRING" id="441103.TRN7648_00168"/>
<name>A0A0N7LYI4_9RHOB</name>
<protein>
    <submittedName>
        <fullName evidence="7">Putative O-glycosylation ligase, exosortase A-associated</fullName>
    </submittedName>
</protein>
<feature type="transmembrane region" description="Helical" evidence="5">
    <location>
        <begin position="287"/>
        <end position="306"/>
    </location>
</feature>
<feature type="domain" description="O-antigen ligase-related" evidence="6">
    <location>
        <begin position="251"/>
        <end position="395"/>
    </location>
</feature>
<dbReference type="RefSeq" id="WP_058245749.1">
    <property type="nucleotide sequence ID" value="NZ_CYSE01000001.1"/>
</dbReference>
<evidence type="ECO:0000256" key="2">
    <source>
        <dbReference type="ARBA" id="ARBA00022692"/>
    </source>
</evidence>
<keyword evidence="7" id="KW-0436">Ligase</keyword>
<accession>A0A0N7LYI4</accession>
<reference evidence="7 8" key="1">
    <citation type="submission" date="2015-09" db="EMBL/GenBank/DDBJ databases">
        <authorList>
            <consortium name="Swine Surveillance"/>
        </authorList>
    </citation>
    <scope>NUCLEOTIDE SEQUENCE [LARGE SCALE GENOMIC DNA]</scope>
    <source>
        <strain evidence="7 8">CECT 7648</strain>
    </source>
</reference>
<dbReference type="Proteomes" id="UP000054935">
    <property type="component" value="Unassembled WGS sequence"/>
</dbReference>
<feature type="transmembrane region" description="Helical" evidence="5">
    <location>
        <begin position="36"/>
        <end position="53"/>
    </location>
</feature>
<feature type="transmembrane region" description="Helical" evidence="5">
    <location>
        <begin position="418"/>
        <end position="440"/>
    </location>
</feature>
<feature type="transmembrane region" description="Helical" evidence="5">
    <location>
        <begin position="247"/>
        <end position="280"/>
    </location>
</feature>
<dbReference type="AlphaFoldDB" id="A0A0N7LYI4"/>
<dbReference type="InterPro" id="IPR007016">
    <property type="entry name" value="O-antigen_ligase-rel_domated"/>
</dbReference>